<proteinExistence type="predicted"/>
<feature type="transmembrane region" description="Helical" evidence="1">
    <location>
        <begin position="20"/>
        <end position="42"/>
    </location>
</feature>
<keyword evidence="1" id="KW-1133">Transmembrane helix</keyword>
<accession>A0A7W5ZWH1</accession>
<gene>
    <name evidence="3" type="ORF">GGQ88_002490</name>
</gene>
<keyword evidence="1" id="KW-0472">Membrane</keyword>
<evidence type="ECO:0000256" key="1">
    <source>
        <dbReference type="SAM" id="Phobius"/>
    </source>
</evidence>
<dbReference type="EMBL" id="JACICY010000005">
    <property type="protein sequence ID" value="MBB3861218.1"/>
    <property type="molecule type" value="Genomic_DNA"/>
</dbReference>
<keyword evidence="4" id="KW-1185">Reference proteome</keyword>
<evidence type="ECO:0000313" key="4">
    <source>
        <dbReference type="Proteomes" id="UP000562395"/>
    </source>
</evidence>
<organism evidence="3 4">
    <name type="scientific">Novosphingobium hassiacum</name>
    <dbReference type="NCBI Taxonomy" id="173676"/>
    <lineage>
        <taxon>Bacteria</taxon>
        <taxon>Pseudomonadati</taxon>
        <taxon>Pseudomonadota</taxon>
        <taxon>Alphaproteobacteria</taxon>
        <taxon>Sphingomonadales</taxon>
        <taxon>Sphingomonadaceae</taxon>
        <taxon>Novosphingobium</taxon>
    </lineage>
</organism>
<dbReference type="InterPro" id="IPR012495">
    <property type="entry name" value="TadE-like_dom"/>
</dbReference>
<evidence type="ECO:0000313" key="3">
    <source>
        <dbReference type="EMBL" id="MBB3861218.1"/>
    </source>
</evidence>
<sequence>MTDLLRQLRRNREGATVVEFALISPALVLVLMGLFDMGFTLYANVMLQGALQEAARSSTVEGAGSSLGAIDNAVAAQVGRVVPDARFVFARKAYSNFSDVGTAEDFTDSNANGICDAGEPYEDANGSGTWDRDRGLNGLGGARDAVLYKVSMTYQRPLPMASLLGFSDTVTSTAATVLRNQPYDLQRNVARLGNCA</sequence>
<dbReference type="Pfam" id="PF07811">
    <property type="entry name" value="TadE"/>
    <property type="match status" value="1"/>
</dbReference>
<feature type="domain" description="TadE-like" evidence="2">
    <location>
        <begin position="14"/>
        <end position="56"/>
    </location>
</feature>
<keyword evidence="1" id="KW-0812">Transmembrane</keyword>
<dbReference type="AlphaFoldDB" id="A0A7W5ZWH1"/>
<dbReference type="Proteomes" id="UP000562395">
    <property type="component" value="Unassembled WGS sequence"/>
</dbReference>
<evidence type="ECO:0000259" key="2">
    <source>
        <dbReference type="Pfam" id="PF07811"/>
    </source>
</evidence>
<comment type="caution">
    <text evidence="3">The sequence shown here is derived from an EMBL/GenBank/DDBJ whole genome shotgun (WGS) entry which is preliminary data.</text>
</comment>
<name>A0A7W5ZWH1_9SPHN</name>
<dbReference type="RefSeq" id="WP_183613623.1">
    <property type="nucleotide sequence ID" value="NZ_JACICY010000005.1"/>
</dbReference>
<reference evidence="3 4" key="1">
    <citation type="submission" date="2020-08" db="EMBL/GenBank/DDBJ databases">
        <title>Genomic Encyclopedia of Type Strains, Phase IV (KMG-IV): sequencing the most valuable type-strain genomes for metagenomic binning, comparative biology and taxonomic classification.</title>
        <authorList>
            <person name="Goeker M."/>
        </authorList>
    </citation>
    <scope>NUCLEOTIDE SEQUENCE [LARGE SCALE GENOMIC DNA]</scope>
    <source>
        <strain evidence="3 4">DSM 14552</strain>
    </source>
</reference>
<protein>
    <submittedName>
        <fullName evidence="3">Flp pilus assembly pilin Flp</fullName>
    </submittedName>
</protein>